<gene>
    <name evidence="3" type="ORF">RIF23_08335</name>
</gene>
<comment type="caution">
    <text evidence="3">The sequence shown here is derived from an EMBL/GenBank/DDBJ whole genome shotgun (WGS) entry which is preliminary data.</text>
</comment>
<name>A0ABU2H610_9ACTN</name>
<dbReference type="Pfam" id="PF05378">
    <property type="entry name" value="Hydant_A_N"/>
    <property type="match status" value="1"/>
</dbReference>
<evidence type="ECO:0000313" key="4">
    <source>
        <dbReference type="Proteomes" id="UP001250214"/>
    </source>
</evidence>
<dbReference type="Proteomes" id="UP001250214">
    <property type="component" value="Unassembled WGS sequence"/>
</dbReference>
<organism evidence="3 4">
    <name type="scientific">Lipingzhangella rawalii</name>
    <dbReference type="NCBI Taxonomy" id="2055835"/>
    <lineage>
        <taxon>Bacteria</taxon>
        <taxon>Bacillati</taxon>
        <taxon>Actinomycetota</taxon>
        <taxon>Actinomycetes</taxon>
        <taxon>Streptosporangiales</taxon>
        <taxon>Nocardiopsidaceae</taxon>
        <taxon>Lipingzhangella</taxon>
    </lineage>
</organism>
<evidence type="ECO:0000259" key="1">
    <source>
        <dbReference type="Pfam" id="PF01968"/>
    </source>
</evidence>
<dbReference type="PANTHER" id="PTHR11365:SF23">
    <property type="entry name" value="HYPOTHETICAL 5-OXOPROLINASE (EUROFUNG)-RELATED"/>
    <property type="match status" value="1"/>
</dbReference>
<evidence type="ECO:0000313" key="3">
    <source>
        <dbReference type="EMBL" id="MDS1270300.1"/>
    </source>
</evidence>
<dbReference type="InterPro" id="IPR002821">
    <property type="entry name" value="Hydantoinase_A"/>
</dbReference>
<dbReference type="Pfam" id="PF01968">
    <property type="entry name" value="Hydantoinase_A"/>
    <property type="match status" value="1"/>
</dbReference>
<accession>A0ABU2H610</accession>
<dbReference type="InterPro" id="IPR008040">
    <property type="entry name" value="Hydant_A_N"/>
</dbReference>
<dbReference type="InterPro" id="IPR045079">
    <property type="entry name" value="Oxoprolinase-like"/>
</dbReference>
<feature type="domain" description="Hydantoinase A/oxoprolinase" evidence="1">
    <location>
        <begin position="193"/>
        <end position="321"/>
    </location>
</feature>
<evidence type="ECO:0000259" key="2">
    <source>
        <dbReference type="Pfam" id="PF05378"/>
    </source>
</evidence>
<dbReference type="PANTHER" id="PTHR11365">
    <property type="entry name" value="5-OXOPROLINASE RELATED"/>
    <property type="match status" value="1"/>
</dbReference>
<feature type="domain" description="Hydantoinase/oxoprolinase N-terminal" evidence="2">
    <location>
        <begin position="103"/>
        <end position="173"/>
    </location>
</feature>
<proteinExistence type="predicted"/>
<reference evidence="4" key="1">
    <citation type="submission" date="2023-07" db="EMBL/GenBank/DDBJ databases">
        <title>Novel species in the genus Lipingzhangella isolated from Sambhar Salt Lake.</title>
        <authorList>
            <person name="Jiya N."/>
            <person name="Kajale S."/>
            <person name="Sharma A."/>
        </authorList>
    </citation>
    <scope>NUCLEOTIDE SEQUENCE [LARGE SCALE GENOMIC DNA]</scope>
    <source>
        <strain evidence="4">LS1_29</strain>
    </source>
</reference>
<protein>
    <submittedName>
        <fullName evidence="3">Hydantoinase/oxoprolinase family protein</fullName>
    </submittedName>
</protein>
<dbReference type="EMBL" id="JAVLVT010000003">
    <property type="protein sequence ID" value="MDS1270300.1"/>
    <property type="molecule type" value="Genomic_DNA"/>
</dbReference>
<keyword evidence="4" id="KW-1185">Reference proteome</keyword>
<sequence>MRIGVSIGRGRARVSAAVLDPDTNDVRAAAANTLAPADSDTEALRRSTTALPGTRTEASSVTIAGDWVTRSLATGVDLAPAAALRLAQPGGTALPPLLGWPEHLRTTARERWAVVSGGHDPLGRPLAELDTRAVAEFARRVRDDGAQGIAVTAAGSPAVPGHEIAAAEIIEQVAPDLRVVLAHELGALGLRARENTAVLNAALCPLAATVLHTCQSHLTHHHPGAAPFFVRYDGSVVNGESFRRLPVTTADAHLAAELCGASALAGQQNALVVAFGAETTDIGLVDRGRPHHAPQGTATIAPGMPVSLPLPIHETVSGGTRAFTGDGAAQAATDLVRVVTRLQESAVPRPVLVVGDPGAAAHLPQALAAHAPPNGTAAAAVGAALAQPAAEISRVVLAERSDLSLIQEEARAEALAAVARAGADPASAHIVAERVGPVGYLPSNVHRLWVRAAGHVGGHP</sequence>